<feature type="region of interest" description="Disordered" evidence="3">
    <location>
        <begin position="49"/>
        <end position="83"/>
    </location>
</feature>
<dbReference type="Gene3D" id="2.60.40.790">
    <property type="match status" value="1"/>
</dbReference>
<evidence type="ECO:0000256" key="2">
    <source>
        <dbReference type="RuleBase" id="RU003616"/>
    </source>
</evidence>
<reference evidence="5" key="1">
    <citation type="submission" date="2022-07" db="EMBL/GenBank/DDBJ databases">
        <authorList>
            <person name="Li W.-J."/>
            <person name="Deng Q.-Q."/>
        </authorList>
    </citation>
    <scope>NUCLEOTIDE SEQUENCE</scope>
    <source>
        <strain evidence="5">SYSU M60031</strain>
    </source>
</reference>
<dbReference type="RefSeq" id="WP_254759201.1">
    <property type="nucleotide sequence ID" value="NZ_JANCLT010000005.1"/>
</dbReference>
<proteinExistence type="inferred from homology"/>
<comment type="similarity">
    <text evidence="1 2">Belongs to the small heat shock protein (HSP20) family.</text>
</comment>
<keyword evidence="6" id="KW-1185">Reference proteome</keyword>
<dbReference type="CDD" id="cd06464">
    <property type="entry name" value="ACD_sHsps-like"/>
    <property type="match status" value="1"/>
</dbReference>
<gene>
    <name evidence="5" type="ORF">NK662_12155</name>
</gene>
<sequence length="190" mass="20897">MDTEKIKQLMDLASNIYGTSFWKDIFEPGAMNSFMGDGAEKLEALKNMMGSTSPQGQAPEAGQRAYQGSASEPSTAPAPALENTPQFPLADIIKKDGKVIVLIDLPGINKEDVQLMMNRNHLVIKGTPKSKVKESDVEIVLYERKHGPFERRILLPEPTDGSNITAKFHNGVLQVSYPIMEQTGEIIPID</sequence>
<dbReference type="InterPro" id="IPR008978">
    <property type="entry name" value="HSP20-like_chaperone"/>
</dbReference>
<dbReference type="InterPro" id="IPR031107">
    <property type="entry name" value="Small_HSP"/>
</dbReference>
<organism evidence="5 6">
    <name type="scientific">Ectobacillus ponti</name>
    <dbReference type="NCBI Taxonomy" id="2961894"/>
    <lineage>
        <taxon>Bacteria</taxon>
        <taxon>Bacillati</taxon>
        <taxon>Bacillota</taxon>
        <taxon>Bacilli</taxon>
        <taxon>Bacillales</taxon>
        <taxon>Bacillaceae</taxon>
        <taxon>Ectobacillus</taxon>
    </lineage>
</organism>
<dbReference type="PANTHER" id="PTHR11527">
    <property type="entry name" value="HEAT-SHOCK PROTEIN 20 FAMILY MEMBER"/>
    <property type="match status" value="1"/>
</dbReference>
<accession>A0AA41X5Y5</accession>
<evidence type="ECO:0000256" key="3">
    <source>
        <dbReference type="SAM" id="MobiDB-lite"/>
    </source>
</evidence>
<dbReference type="Proteomes" id="UP001156102">
    <property type="component" value="Unassembled WGS sequence"/>
</dbReference>
<comment type="caution">
    <text evidence="5">The sequence shown here is derived from an EMBL/GenBank/DDBJ whole genome shotgun (WGS) entry which is preliminary data.</text>
</comment>
<evidence type="ECO:0000313" key="6">
    <source>
        <dbReference type="Proteomes" id="UP001156102"/>
    </source>
</evidence>
<dbReference type="AlphaFoldDB" id="A0AA41X5Y5"/>
<name>A0AA41X5Y5_9BACI</name>
<dbReference type="Pfam" id="PF00011">
    <property type="entry name" value="HSP20"/>
    <property type="match status" value="1"/>
</dbReference>
<protein>
    <submittedName>
        <fullName evidence="5">Hsp20/alpha crystallin family protein</fullName>
    </submittedName>
</protein>
<feature type="compositionally biased region" description="Low complexity" evidence="3">
    <location>
        <begin position="69"/>
        <end position="80"/>
    </location>
</feature>
<dbReference type="PROSITE" id="PS01031">
    <property type="entry name" value="SHSP"/>
    <property type="match status" value="1"/>
</dbReference>
<evidence type="ECO:0000259" key="4">
    <source>
        <dbReference type="PROSITE" id="PS01031"/>
    </source>
</evidence>
<feature type="domain" description="SHSP" evidence="4">
    <location>
        <begin position="80"/>
        <end position="190"/>
    </location>
</feature>
<dbReference type="SUPFAM" id="SSF49764">
    <property type="entry name" value="HSP20-like chaperones"/>
    <property type="match status" value="1"/>
</dbReference>
<evidence type="ECO:0000256" key="1">
    <source>
        <dbReference type="PROSITE-ProRule" id="PRU00285"/>
    </source>
</evidence>
<evidence type="ECO:0000313" key="5">
    <source>
        <dbReference type="EMBL" id="MCP8969292.1"/>
    </source>
</evidence>
<dbReference type="InterPro" id="IPR002068">
    <property type="entry name" value="A-crystallin/Hsp20_dom"/>
</dbReference>
<dbReference type="EMBL" id="JANCLT010000005">
    <property type="protein sequence ID" value="MCP8969292.1"/>
    <property type="molecule type" value="Genomic_DNA"/>
</dbReference>